<proteinExistence type="predicted"/>
<protein>
    <recommendedName>
        <fullName evidence="3">DUF2867 domain-containing protein</fullName>
    </recommendedName>
</protein>
<keyword evidence="2" id="KW-1185">Reference proteome</keyword>
<organism evidence="1 2">
    <name type="scientific">Actinokineospora fastidiosa</name>
    <dbReference type="NCBI Taxonomy" id="1816"/>
    <lineage>
        <taxon>Bacteria</taxon>
        <taxon>Bacillati</taxon>
        <taxon>Actinomycetota</taxon>
        <taxon>Actinomycetes</taxon>
        <taxon>Pseudonocardiales</taxon>
        <taxon>Pseudonocardiaceae</taxon>
        <taxon>Actinokineospora</taxon>
    </lineage>
</organism>
<name>A0A918LEH3_9PSEU</name>
<gene>
    <name evidence="1" type="ORF">GCM10010171_33680</name>
</gene>
<accession>A0A918LEH3</accession>
<evidence type="ECO:0000313" key="2">
    <source>
        <dbReference type="Proteomes" id="UP000660680"/>
    </source>
</evidence>
<dbReference type="RefSeq" id="WP_189211318.1">
    <property type="nucleotide sequence ID" value="NZ_BMRB01000002.1"/>
</dbReference>
<reference evidence="1" key="2">
    <citation type="submission" date="2020-09" db="EMBL/GenBank/DDBJ databases">
        <authorList>
            <person name="Sun Q."/>
            <person name="Ohkuma M."/>
        </authorList>
    </citation>
    <scope>NUCLEOTIDE SEQUENCE</scope>
    <source>
        <strain evidence="1">JCM 3276</strain>
    </source>
</reference>
<dbReference type="AlphaFoldDB" id="A0A918LEH3"/>
<evidence type="ECO:0008006" key="3">
    <source>
        <dbReference type="Google" id="ProtNLM"/>
    </source>
</evidence>
<evidence type="ECO:0000313" key="1">
    <source>
        <dbReference type="EMBL" id="GGS36308.1"/>
    </source>
</evidence>
<dbReference type="Proteomes" id="UP000660680">
    <property type="component" value="Unassembled WGS sequence"/>
</dbReference>
<comment type="caution">
    <text evidence="1">The sequence shown here is derived from an EMBL/GenBank/DDBJ whole genome shotgun (WGS) entry which is preliminary data.</text>
</comment>
<sequence length="168" mass="19003">MRLDDVLPRWQFGEHHDIAFSGSVAAVERVTWREVPLFRALLFAGSLGRTRMPADRPFLTQLTAGGFTVLSRSADALVVGAVVRVGDQTGPVPLGDDPAATFRAVDEPGHYKVAFDFRVQDGVLRTETRVLATDEDTRRRFRRYWRLIRIPSGLIRTEWLRAARRRSA</sequence>
<reference evidence="1" key="1">
    <citation type="journal article" date="2014" name="Int. J. Syst. Evol. Microbiol.">
        <title>Complete genome sequence of Corynebacterium casei LMG S-19264T (=DSM 44701T), isolated from a smear-ripened cheese.</title>
        <authorList>
            <consortium name="US DOE Joint Genome Institute (JGI-PGF)"/>
            <person name="Walter F."/>
            <person name="Albersmeier A."/>
            <person name="Kalinowski J."/>
            <person name="Ruckert C."/>
        </authorList>
    </citation>
    <scope>NUCLEOTIDE SEQUENCE</scope>
    <source>
        <strain evidence="1">JCM 3276</strain>
    </source>
</reference>
<dbReference type="EMBL" id="BMRB01000002">
    <property type="protein sequence ID" value="GGS36308.1"/>
    <property type="molecule type" value="Genomic_DNA"/>
</dbReference>